<protein>
    <submittedName>
        <fullName evidence="2">Uncharacterized protein</fullName>
    </submittedName>
</protein>
<dbReference type="Proteomes" id="UP000323386">
    <property type="component" value="Unassembled WGS sequence"/>
</dbReference>
<feature type="compositionally biased region" description="Basic and acidic residues" evidence="1">
    <location>
        <begin position="448"/>
        <end position="460"/>
    </location>
</feature>
<name>A0A5C3ERH1_9BASI</name>
<feature type="compositionally biased region" description="Polar residues" evidence="1">
    <location>
        <begin position="74"/>
        <end position="84"/>
    </location>
</feature>
<accession>A0A5C3ERH1</accession>
<evidence type="ECO:0000313" key="2">
    <source>
        <dbReference type="EMBL" id="SPO34692.1"/>
    </source>
</evidence>
<feature type="region of interest" description="Disordered" evidence="1">
    <location>
        <begin position="74"/>
        <end position="111"/>
    </location>
</feature>
<evidence type="ECO:0000256" key="1">
    <source>
        <dbReference type="SAM" id="MobiDB-lite"/>
    </source>
</evidence>
<proteinExistence type="predicted"/>
<feature type="compositionally biased region" description="Basic and acidic residues" evidence="1">
    <location>
        <begin position="865"/>
        <end position="874"/>
    </location>
</feature>
<feature type="region of interest" description="Disordered" evidence="1">
    <location>
        <begin position="737"/>
        <end position="763"/>
    </location>
</feature>
<feature type="region of interest" description="Disordered" evidence="1">
    <location>
        <begin position="1"/>
        <end position="53"/>
    </location>
</feature>
<feature type="compositionally biased region" description="Acidic residues" evidence="1">
    <location>
        <begin position="85"/>
        <end position="97"/>
    </location>
</feature>
<feature type="region of interest" description="Disordered" evidence="1">
    <location>
        <begin position="798"/>
        <end position="821"/>
    </location>
</feature>
<dbReference type="EMBL" id="OOIP01000001">
    <property type="protein sequence ID" value="SPO34692.1"/>
    <property type="molecule type" value="Genomic_DNA"/>
</dbReference>
<evidence type="ECO:0000313" key="3">
    <source>
        <dbReference type="Proteomes" id="UP000323386"/>
    </source>
</evidence>
<organism evidence="2 3">
    <name type="scientific">Pseudozyma flocculosa</name>
    <dbReference type="NCBI Taxonomy" id="84751"/>
    <lineage>
        <taxon>Eukaryota</taxon>
        <taxon>Fungi</taxon>
        <taxon>Dikarya</taxon>
        <taxon>Basidiomycota</taxon>
        <taxon>Ustilaginomycotina</taxon>
        <taxon>Ustilaginomycetes</taxon>
        <taxon>Ustilaginales</taxon>
        <taxon>Ustilaginaceae</taxon>
        <taxon>Pseudozyma</taxon>
    </lineage>
</organism>
<feature type="region of interest" description="Disordered" evidence="1">
    <location>
        <begin position="865"/>
        <end position="890"/>
    </location>
</feature>
<reference evidence="2 3" key="1">
    <citation type="submission" date="2018-03" db="EMBL/GenBank/DDBJ databases">
        <authorList>
            <person name="Guldener U."/>
        </authorList>
    </citation>
    <scope>NUCLEOTIDE SEQUENCE [LARGE SCALE GENOMIC DNA]</scope>
    <source>
        <strain evidence="2 3">DAOM196992</strain>
    </source>
</reference>
<feature type="compositionally biased region" description="Low complexity" evidence="1">
    <location>
        <begin position="1"/>
        <end position="27"/>
    </location>
</feature>
<dbReference type="OrthoDB" id="2548647at2759"/>
<keyword evidence="3" id="KW-1185">Reference proteome</keyword>
<sequence length="890" mass="97167">MAPSSTSSVRGFFSGSGTFGRGSSQGRARNNYPPPRPPLRSTHEDAEGAAFRRQRVHSFVQAGRAQLDAVFQASQQEPLTSSPETTDDSDLSPTDEVDAGRSTSAVADGYPFPLQRPGAALARAPTFRSRRASTATARTEFSVSSAINKGYSARIEIDGKVKPLASAPKRNACQTTAFLDGPGSLDKIYRPGQDVCGQVHLARCDPERGIITGIKARVRGDLETSVFGVGDASFYSGDNEHGIAKRQILFYSEQQTLVTKADIESGRFDLQASGLVDHRRKNNLAVPFKFALPIKIPATALDLLDNKLKASYKRGKKFVDLPPSICMETRYEPPRATQIFDKARERYGRHRAIRPMAHIKYEIDIIVTRQRLGSQLLPSKRGERLILSFQVEPYPPMTAALPVPNMDLPRLRRMRSNATATTQRSDEEPGTPGADDSGAQGDEEEEDSWTRDLGGYREPTEVFGALPRETSPARMPTRTASQVSVPRLSTLAQQPKVKKVSTVKVSEGMDGRLTGWLTHTVETEVAGIGGVEAILSVPATAAFYMETKVPFSVELRMPAKTAAGVEPTLELNLLRSVLTFSRLGTLTVESESPDCLDGFSGPESWSERIRILNLKRTSEDQLPPFYEPGRTRQMFGGDFVISRYERVLKPLSPVAHSHGGLAAGSGGGTHGRKGKPVMVPEFCLVTPSFSFKALRLEYRIHVKIGLTDARSDAPAHLQLVTPPVLVAGSIRNELQGEERPSLDASTPGLAPAATAHNRDHRHVRNNDHIHDHERNDDDDDHDATPLAHTPARLSVQLGGDEAPEYSPMTPPEPAAPSAWPRFDFPSLDAIPDEPEVDLDEELGEQIALGLITPERLAVVQERQAALDRSAEPRSETLLPSYGESSGIFDV</sequence>
<gene>
    <name evidence="2" type="ORF">PSFLO_00163</name>
</gene>
<feature type="region of interest" description="Disordered" evidence="1">
    <location>
        <begin position="416"/>
        <end position="484"/>
    </location>
</feature>
<dbReference type="AlphaFoldDB" id="A0A5C3ERH1"/>